<dbReference type="AlphaFoldDB" id="A0A1G5Z2X8"/>
<evidence type="ECO:0000313" key="2">
    <source>
        <dbReference type="Proteomes" id="UP000198756"/>
    </source>
</evidence>
<dbReference type="PANTHER" id="PTHR38471:SF2">
    <property type="entry name" value="FOUR HELIX BUNDLE PROTEIN"/>
    <property type="match status" value="1"/>
</dbReference>
<organism evidence="1 2">
    <name type="scientific">Algoriphagus alkaliphilus</name>
    <dbReference type="NCBI Taxonomy" id="279824"/>
    <lineage>
        <taxon>Bacteria</taxon>
        <taxon>Pseudomonadati</taxon>
        <taxon>Bacteroidota</taxon>
        <taxon>Cytophagia</taxon>
        <taxon>Cytophagales</taxon>
        <taxon>Cyclobacteriaceae</taxon>
        <taxon>Algoriphagus</taxon>
    </lineage>
</organism>
<dbReference type="Pfam" id="PF05635">
    <property type="entry name" value="23S_rRNA_IVP"/>
    <property type="match status" value="1"/>
</dbReference>
<accession>A0A1G5Z2X8</accession>
<dbReference type="EMBL" id="FMXE01000024">
    <property type="protein sequence ID" value="SDA88880.1"/>
    <property type="molecule type" value="Genomic_DNA"/>
</dbReference>
<evidence type="ECO:0000313" key="1">
    <source>
        <dbReference type="EMBL" id="SDA88880.1"/>
    </source>
</evidence>
<proteinExistence type="predicted"/>
<keyword evidence="2" id="KW-1185">Reference proteome</keyword>
<dbReference type="InterPro" id="IPR036583">
    <property type="entry name" value="23S_rRNA_IVS_sf"/>
</dbReference>
<name>A0A1G5Z2X8_9BACT</name>
<dbReference type="NCBIfam" id="TIGR02436">
    <property type="entry name" value="four helix bundle protein"/>
    <property type="match status" value="1"/>
</dbReference>
<reference evidence="2" key="1">
    <citation type="submission" date="2016-10" db="EMBL/GenBank/DDBJ databases">
        <authorList>
            <person name="Varghese N."/>
            <person name="Submissions S."/>
        </authorList>
    </citation>
    <scope>NUCLEOTIDE SEQUENCE [LARGE SCALE GENOMIC DNA]</scope>
    <source>
        <strain evidence="2">DSM 22703</strain>
    </source>
</reference>
<protein>
    <submittedName>
        <fullName evidence="1">Four helix bundle protein</fullName>
    </submittedName>
</protein>
<dbReference type="RefSeq" id="WP_092731690.1">
    <property type="nucleotide sequence ID" value="NZ_FMXE01000024.1"/>
</dbReference>
<sequence length="120" mass="13976">MSQALKDRTKKFAIDVWLLCSKIPHSREYNNYVNQLLRCSSSIAANYRAAMRAKSNADFINKLKIVEEEADESQFFLELLQKFNHDESLRIEFDQLLKEVDELISIFVASLKTARSNFPK</sequence>
<dbReference type="OrthoDB" id="285993at2"/>
<dbReference type="PANTHER" id="PTHR38471">
    <property type="entry name" value="FOUR HELIX BUNDLE PROTEIN"/>
    <property type="match status" value="1"/>
</dbReference>
<dbReference type="SUPFAM" id="SSF158446">
    <property type="entry name" value="IVS-encoded protein-like"/>
    <property type="match status" value="1"/>
</dbReference>
<dbReference type="Proteomes" id="UP000198756">
    <property type="component" value="Unassembled WGS sequence"/>
</dbReference>
<dbReference type="PIRSF" id="PIRSF035652">
    <property type="entry name" value="CHP02436"/>
    <property type="match status" value="1"/>
</dbReference>
<dbReference type="Gene3D" id="1.20.1440.60">
    <property type="entry name" value="23S rRNA-intervening sequence"/>
    <property type="match status" value="1"/>
</dbReference>
<dbReference type="InterPro" id="IPR012657">
    <property type="entry name" value="23S_rRNA-intervening_sequence"/>
</dbReference>
<dbReference type="STRING" id="279824.SAMN03080617_03121"/>
<gene>
    <name evidence="1" type="ORF">SAMN03080617_03121</name>
</gene>